<keyword evidence="1" id="KW-1185">Reference proteome</keyword>
<organism evidence="1 2">
    <name type="scientific">Romanomermis culicivorax</name>
    <name type="common">Nematode worm</name>
    <dbReference type="NCBI Taxonomy" id="13658"/>
    <lineage>
        <taxon>Eukaryota</taxon>
        <taxon>Metazoa</taxon>
        <taxon>Ecdysozoa</taxon>
        <taxon>Nematoda</taxon>
        <taxon>Enoplea</taxon>
        <taxon>Dorylaimia</taxon>
        <taxon>Mermithida</taxon>
        <taxon>Mermithoidea</taxon>
        <taxon>Mermithidae</taxon>
        <taxon>Romanomermis</taxon>
    </lineage>
</organism>
<dbReference type="Proteomes" id="UP000887565">
    <property type="component" value="Unplaced"/>
</dbReference>
<evidence type="ECO:0000313" key="1">
    <source>
        <dbReference type="Proteomes" id="UP000887565"/>
    </source>
</evidence>
<dbReference type="WBParaSite" id="nRc.2.0.1.t23163-RA">
    <property type="protein sequence ID" value="nRc.2.0.1.t23163-RA"/>
    <property type="gene ID" value="nRc.2.0.1.g23163"/>
</dbReference>
<sequence>MVMLHNNFCLVEVKKHALDNLKTIRKNVCEVIEILLVEKMLGVRYSVLESQKWLGVHTTQGIIKGDLLMSNKVAFVKTLTAALIISK</sequence>
<proteinExistence type="predicted"/>
<accession>A0A915J9K0</accession>
<protein>
    <submittedName>
        <fullName evidence="2">Uncharacterized protein</fullName>
    </submittedName>
</protein>
<dbReference type="AlphaFoldDB" id="A0A915J9K0"/>
<name>A0A915J9K0_ROMCU</name>
<evidence type="ECO:0000313" key="2">
    <source>
        <dbReference type="WBParaSite" id="nRc.2.0.1.t23163-RA"/>
    </source>
</evidence>
<reference evidence="2" key="1">
    <citation type="submission" date="2022-11" db="UniProtKB">
        <authorList>
            <consortium name="WormBaseParasite"/>
        </authorList>
    </citation>
    <scope>IDENTIFICATION</scope>
</reference>